<dbReference type="STRING" id="27835.A0A0N4YU62"/>
<protein>
    <submittedName>
        <fullName evidence="3">Peptidase A2 domain-containing protein</fullName>
    </submittedName>
</protein>
<reference evidence="1 2" key="2">
    <citation type="submission" date="2018-11" db="EMBL/GenBank/DDBJ databases">
        <authorList>
            <consortium name="Pathogen Informatics"/>
        </authorList>
    </citation>
    <scope>NUCLEOTIDE SEQUENCE [LARGE SCALE GENOMIC DNA]</scope>
</reference>
<dbReference type="Proteomes" id="UP000271162">
    <property type="component" value="Unassembled WGS sequence"/>
</dbReference>
<dbReference type="AlphaFoldDB" id="A0A0N4YU62"/>
<name>A0A0N4YU62_NIPBR</name>
<evidence type="ECO:0000313" key="2">
    <source>
        <dbReference type="Proteomes" id="UP000271162"/>
    </source>
</evidence>
<proteinExistence type="predicted"/>
<evidence type="ECO:0000313" key="3">
    <source>
        <dbReference type="WBParaSite" id="NBR_0002078401-mRNA-1"/>
    </source>
</evidence>
<dbReference type="EMBL" id="UYSL01025513">
    <property type="protein sequence ID" value="VDL84523.1"/>
    <property type="molecule type" value="Genomic_DNA"/>
</dbReference>
<dbReference type="OMA" id="CNQEVAF"/>
<sequence length="100" mass="10950">MVRLRCHGIEVAAMIDTGSQLMIMPLNVVLTAEKAGAKLDRLCRQIAAVECDVYDASGNRMDFLGCMETELELVGGKKSKIQMHVKRSKEDVVLLGTNAL</sequence>
<dbReference type="WBParaSite" id="NBR_0002078401-mRNA-1">
    <property type="protein sequence ID" value="NBR_0002078401-mRNA-1"/>
    <property type="gene ID" value="NBR_0002078401"/>
</dbReference>
<organism evidence="3">
    <name type="scientific">Nippostrongylus brasiliensis</name>
    <name type="common">Rat hookworm</name>
    <dbReference type="NCBI Taxonomy" id="27835"/>
    <lineage>
        <taxon>Eukaryota</taxon>
        <taxon>Metazoa</taxon>
        <taxon>Ecdysozoa</taxon>
        <taxon>Nematoda</taxon>
        <taxon>Chromadorea</taxon>
        <taxon>Rhabditida</taxon>
        <taxon>Rhabditina</taxon>
        <taxon>Rhabditomorpha</taxon>
        <taxon>Strongyloidea</taxon>
        <taxon>Heligmosomidae</taxon>
        <taxon>Nippostrongylus</taxon>
    </lineage>
</organism>
<dbReference type="InterPro" id="IPR021109">
    <property type="entry name" value="Peptidase_aspartic_dom_sf"/>
</dbReference>
<accession>A0A0N4YU62</accession>
<evidence type="ECO:0000313" key="1">
    <source>
        <dbReference type="EMBL" id="VDL84523.1"/>
    </source>
</evidence>
<reference evidence="3" key="1">
    <citation type="submission" date="2017-02" db="UniProtKB">
        <authorList>
            <consortium name="WormBaseParasite"/>
        </authorList>
    </citation>
    <scope>IDENTIFICATION</scope>
</reference>
<dbReference type="Gene3D" id="2.40.70.10">
    <property type="entry name" value="Acid Proteases"/>
    <property type="match status" value="1"/>
</dbReference>
<keyword evidence="2" id="KW-1185">Reference proteome</keyword>
<gene>
    <name evidence="1" type="ORF">NBR_LOCUS20785</name>
</gene>